<proteinExistence type="inferred from homology"/>
<dbReference type="GO" id="GO:0046872">
    <property type="term" value="F:metal ion binding"/>
    <property type="evidence" value="ECO:0007669"/>
    <property type="project" value="UniProtKB-KW"/>
</dbReference>
<evidence type="ECO:0000256" key="5">
    <source>
        <dbReference type="ARBA" id="ARBA00034078"/>
    </source>
</evidence>
<dbReference type="SUPFAM" id="SSF50022">
    <property type="entry name" value="ISP domain"/>
    <property type="match status" value="1"/>
</dbReference>
<evidence type="ECO:0000256" key="1">
    <source>
        <dbReference type="ARBA" id="ARBA00022714"/>
    </source>
</evidence>
<organism evidence="8 9">
    <name type="scientific">Chitinophaga filiformis</name>
    <name type="common">Myxococcus filiformis</name>
    <name type="synonym">Flexibacter filiformis</name>
    <dbReference type="NCBI Taxonomy" id="104663"/>
    <lineage>
        <taxon>Bacteria</taxon>
        <taxon>Pseudomonadati</taxon>
        <taxon>Bacteroidota</taxon>
        <taxon>Chitinophagia</taxon>
        <taxon>Chitinophagales</taxon>
        <taxon>Chitinophagaceae</taxon>
        <taxon>Chitinophaga</taxon>
    </lineage>
</organism>
<dbReference type="Pfam" id="PF00355">
    <property type="entry name" value="Rieske"/>
    <property type="match status" value="1"/>
</dbReference>
<dbReference type="STRING" id="104663.SAMN04488121_1011075"/>
<dbReference type="Gene3D" id="2.102.10.10">
    <property type="entry name" value="Rieske [2Fe-2S] iron-sulphur domain"/>
    <property type="match status" value="1"/>
</dbReference>
<keyword evidence="3" id="KW-0408">Iron</keyword>
<evidence type="ECO:0000313" key="9">
    <source>
        <dbReference type="Proteomes" id="UP000199045"/>
    </source>
</evidence>
<evidence type="ECO:0000313" key="8">
    <source>
        <dbReference type="EMBL" id="SDF19011.1"/>
    </source>
</evidence>
<dbReference type="RefSeq" id="WP_089829235.1">
    <property type="nucleotide sequence ID" value="NZ_FNBN01000001.1"/>
</dbReference>
<comment type="similarity">
    <text evidence="6">Belongs to the bacterial ring-hydroxylating dioxygenase ferredoxin component family.</text>
</comment>
<dbReference type="GO" id="GO:0051537">
    <property type="term" value="F:2 iron, 2 sulfur cluster binding"/>
    <property type="evidence" value="ECO:0007669"/>
    <property type="project" value="UniProtKB-KW"/>
</dbReference>
<gene>
    <name evidence="8" type="ORF">SAMN04488121_1011075</name>
</gene>
<keyword evidence="1" id="KW-0001">2Fe-2S</keyword>
<dbReference type="PANTHER" id="PTHR21496:SF0">
    <property type="entry name" value="RIESKE DOMAIN-CONTAINING PROTEIN"/>
    <property type="match status" value="1"/>
</dbReference>
<evidence type="ECO:0000259" key="7">
    <source>
        <dbReference type="PROSITE" id="PS51296"/>
    </source>
</evidence>
<evidence type="ECO:0000256" key="2">
    <source>
        <dbReference type="ARBA" id="ARBA00022723"/>
    </source>
</evidence>
<dbReference type="AlphaFoldDB" id="A0A1G7J293"/>
<keyword evidence="2" id="KW-0479">Metal-binding</keyword>
<name>A0A1G7J293_CHIFI</name>
<dbReference type="EMBL" id="FNBN01000001">
    <property type="protein sequence ID" value="SDF19011.1"/>
    <property type="molecule type" value="Genomic_DNA"/>
</dbReference>
<comment type="cofactor">
    <cofactor evidence="5">
        <name>[2Fe-2S] cluster</name>
        <dbReference type="ChEBI" id="CHEBI:190135"/>
    </cofactor>
</comment>
<keyword evidence="4" id="KW-0411">Iron-sulfur</keyword>
<dbReference type="PROSITE" id="PS51296">
    <property type="entry name" value="RIESKE"/>
    <property type="match status" value="1"/>
</dbReference>
<sequence length="112" mass="12973">MAKQYNWHRLSDLYAREGEIGVVEIQGKKICYTLYEQQLYAFAYKCPHASGIMADGFIDDAGNVVCPLHRYRFNIKNGYNSSGEGFYLKTYPLEQREDGMYIGFEKSSLFGW</sequence>
<keyword evidence="8" id="KW-0223">Dioxygenase</keyword>
<dbReference type="InterPro" id="IPR017941">
    <property type="entry name" value="Rieske_2Fe-2S"/>
</dbReference>
<dbReference type="Proteomes" id="UP000199045">
    <property type="component" value="Unassembled WGS sequence"/>
</dbReference>
<dbReference type="InterPro" id="IPR036922">
    <property type="entry name" value="Rieske_2Fe-2S_sf"/>
</dbReference>
<evidence type="ECO:0000256" key="6">
    <source>
        <dbReference type="ARBA" id="ARBA00038001"/>
    </source>
</evidence>
<accession>A0A1G7J293</accession>
<dbReference type="GO" id="GO:0051213">
    <property type="term" value="F:dioxygenase activity"/>
    <property type="evidence" value="ECO:0007669"/>
    <property type="project" value="UniProtKB-KW"/>
</dbReference>
<protein>
    <submittedName>
        <fullName evidence="8">3-phenylpropionate/trans-cinnamate dioxygenase ferredoxin subunit</fullName>
    </submittedName>
</protein>
<evidence type="ECO:0000256" key="4">
    <source>
        <dbReference type="ARBA" id="ARBA00023014"/>
    </source>
</evidence>
<reference evidence="8 9" key="1">
    <citation type="submission" date="2016-10" db="EMBL/GenBank/DDBJ databases">
        <authorList>
            <person name="de Groot N.N."/>
        </authorList>
    </citation>
    <scope>NUCLEOTIDE SEQUENCE [LARGE SCALE GENOMIC DNA]</scope>
    <source>
        <strain evidence="8 9">DSM 527</strain>
    </source>
</reference>
<keyword evidence="8" id="KW-0560">Oxidoreductase</keyword>
<dbReference type="OrthoDB" id="593800at2"/>
<feature type="domain" description="Rieske" evidence="7">
    <location>
        <begin position="7"/>
        <end position="102"/>
    </location>
</feature>
<dbReference type="CDD" id="cd03467">
    <property type="entry name" value="Rieske"/>
    <property type="match status" value="1"/>
</dbReference>
<dbReference type="PANTHER" id="PTHR21496">
    <property type="entry name" value="FERREDOXIN-RELATED"/>
    <property type="match status" value="1"/>
</dbReference>
<evidence type="ECO:0000256" key="3">
    <source>
        <dbReference type="ARBA" id="ARBA00023004"/>
    </source>
</evidence>